<evidence type="ECO:0000256" key="11">
    <source>
        <dbReference type="ARBA" id="ARBA00042148"/>
    </source>
</evidence>
<evidence type="ECO:0000256" key="7">
    <source>
        <dbReference type="ARBA" id="ARBA00022679"/>
    </source>
</evidence>
<evidence type="ECO:0000256" key="8">
    <source>
        <dbReference type="ARBA" id="ARBA00023136"/>
    </source>
</evidence>
<evidence type="ECO:0000256" key="13">
    <source>
        <dbReference type="ARBA" id="ARBA00047709"/>
    </source>
</evidence>
<dbReference type="RefSeq" id="WP_267972212.1">
    <property type="nucleotide sequence ID" value="NZ_BAAAUF010000124.1"/>
</dbReference>
<evidence type="ECO:0000256" key="1">
    <source>
        <dbReference type="ARBA" id="ARBA00004236"/>
    </source>
</evidence>
<dbReference type="InterPro" id="IPR001173">
    <property type="entry name" value="Glyco_trans_2-like"/>
</dbReference>
<comment type="caution">
    <text evidence="18">The sequence shown here is derived from an EMBL/GenBank/DDBJ whole genome shotgun (WGS) entry which is preliminary data.</text>
</comment>
<evidence type="ECO:0000256" key="2">
    <source>
        <dbReference type="ARBA" id="ARBA00004698"/>
    </source>
</evidence>
<feature type="region of interest" description="Disordered" evidence="15">
    <location>
        <begin position="456"/>
        <end position="514"/>
    </location>
</feature>
<name>A0ABP6M8G9_9ACTN</name>
<dbReference type="InterPro" id="IPR029044">
    <property type="entry name" value="Nucleotide-diphossugar_trans"/>
</dbReference>
<dbReference type="PANTHER" id="PTHR22913">
    <property type="entry name" value="HYALURONAN SYNTHASE"/>
    <property type="match status" value="1"/>
</dbReference>
<evidence type="ECO:0000313" key="18">
    <source>
        <dbReference type="EMBL" id="GAA3079384.1"/>
    </source>
</evidence>
<comment type="function">
    <text evidence="9">Glycosaminoglycan synthesis. The hyaluronic acid capsule is involved in the pathogenicity of group A Streptococci; it may be the major virulence determinant.</text>
</comment>
<organism evidence="18 19">
    <name type="scientific">Streptomyces glomeratus</name>
    <dbReference type="NCBI Taxonomy" id="284452"/>
    <lineage>
        <taxon>Bacteria</taxon>
        <taxon>Bacillati</taxon>
        <taxon>Actinomycetota</taxon>
        <taxon>Actinomycetes</taxon>
        <taxon>Kitasatosporales</taxon>
        <taxon>Streptomycetaceae</taxon>
        <taxon>Streptomyces</taxon>
    </lineage>
</organism>
<keyword evidence="7" id="KW-0808">Transferase</keyword>
<feature type="compositionally biased region" description="Polar residues" evidence="15">
    <location>
        <begin position="500"/>
        <end position="512"/>
    </location>
</feature>
<keyword evidence="8 16" id="KW-0472">Membrane</keyword>
<protein>
    <recommendedName>
        <fullName evidence="10">Hyaluronan synthase</fullName>
        <ecNumber evidence="4">2.4.1.212</ecNumber>
    </recommendedName>
    <alternativeName>
        <fullName evidence="12">Hyaluronate synthase</fullName>
    </alternativeName>
    <alternativeName>
        <fullName evidence="11">Hyaluronic acid synthase</fullName>
    </alternativeName>
</protein>
<keyword evidence="16" id="KW-1133">Transmembrane helix</keyword>
<comment type="catalytic activity">
    <reaction evidence="13">
        <text>[hyaluronan](n) + UDP-N-acetyl-alpha-D-glucosamine = N-acetyl-beta-D-glucosaminyl-(1-&gt;4)-[hyaluronan](n) + UDP + H(+)</text>
        <dbReference type="Rhea" id="RHEA:20465"/>
        <dbReference type="Rhea" id="RHEA-COMP:12583"/>
        <dbReference type="Rhea" id="RHEA-COMP:12585"/>
        <dbReference type="ChEBI" id="CHEBI:15378"/>
        <dbReference type="ChEBI" id="CHEBI:57705"/>
        <dbReference type="ChEBI" id="CHEBI:58223"/>
        <dbReference type="ChEBI" id="CHEBI:132153"/>
        <dbReference type="ChEBI" id="CHEBI:132154"/>
        <dbReference type="EC" id="2.4.1.212"/>
    </reaction>
</comment>
<keyword evidence="6" id="KW-0328">Glycosyltransferase</keyword>
<dbReference type="SUPFAM" id="SSF53448">
    <property type="entry name" value="Nucleotide-diphospho-sugar transferases"/>
    <property type="match status" value="1"/>
</dbReference>
<dbReference type="Proteomes" id="UP001501532">
    <property type="component" value="Unassembled WGS sequence"/>
</dbReference>
<feature type="transmembrane region" description="Helical" evidence="16">
    <location>
        <begin position="303"/>
        <end position="330"/>
    </location>
</feature>
<comment type="pathway">
    <text evidence="2">Glycan biosynthesis; hyaluronan biosynthesis.</text>
</comment>
<evidence type="ECO:0000256" key="16">
    <source>
        <dbReference type="SAM" id="Phobius"/>
    </source>
</evidence>
<evidence type="ECO:0000256" key="6">
    <source>
        <dbReference type="ARBA" id="ARBA00022676"/>
    </source>
</evidence>
<reference evidence="19" key="1">
    <citation type="journal article" date="2019" name="Int. J. Syst. Evol. Microbiol.">
        <title>The Global Catalogue of Microorganisms (GCM) 10K type strain sequencing project: providing services to taxonomists for standard genome sequencing and annotation.</title>
        <authorList>
            <consortium name="The Broad Institute Genomics Platform"/>
            <consortium name="The Broad Institute Genome Sequencing Center for Infectious Disease"/>
            <person name="Wu L."/>
            <person name="Ma J."/>
        </authorList>
    </citation>
    <scope>NUCLEOTIDE SEQUENCE [LARGE SCALE GENOMIC DNA]</scope>
    <source>
        <strain evidence="19">JCM 9091</strain>
    </source>
</reference>
<evidence type="ECO:0000256" key="5">
    <source>
        <dbReference type="ARBA" id="ARBA00022475"/>
    </source>
</evidence>
<comment type="catalytic activity">
    <reaction evidence="14">
        <text>N-acetyl-beta-D-glucosaminyl-(1-&gt;4)-[hyaluronan](n) + UDP-alpha-D-glucuronate = [hyaluronan](n+1) + UDP + H(+)</text>
        <dbReference type="Rhea" id="RHEA:12528"/>
        <dbReference type="Rhea" id="RHEA-COMP:12585"/>
        <dbReference type="Rhea" id="RHEA-COMP:12587"/>
        <dbReference type="ChEBI" id="CHEBI:15378"/>
        <dbReference type="ChEBI" id="CHEBI:58052"/>
        <dbReference type="ChEBI" id="CHEBI:58223"/>
        <dbReference type="ChEBI" id="CHEBI:132153"/>
        <dbReference type="ChEBI" id="CHEBI:132154"/>
        <dbReference type="EC" id="2.4.1.212"/>
    </reaction>
</comment>
<evidence type="ECO:0000256" key="4">
    <source>
        <dbReference type="ARBA" id="ARBA00012207"/>
    </source>
</evidence>
<proteinExistence type="inferred from homology"/>
<evidence type="ECO:0000313" key="19">
    <source>
        <dbReference type="Proteomes" id="UP001501532"/>
    </source>
</evidence>
<dbReference type="EMBL" id="BAAAUF010000124">
    <property type="protein sequence ID" value="GAA3079384.1"/>
    <property type="molecule type" value="Genomic_DNA"/>
</dbReference>
<evidence type="ECO:0000256" key="9">
    <source>
        <dbReference type="ARBA" id="ARBA00037408"/>
    </source>
</evidence>
<keyword evidence="19" id="KW-1185">Reference proteome</keyword>
<feature type="transmembrane region" description="Helical" evidence="16">
    <location>
        <begin position="6"/>
        <end position="25"/>
    </location>
</feature>
<feature type="transmembrane region" description="Helical" evidence="16">
    <location>
        <begin position="368"/>
        <end position="388"/>
    </location>
</feature>
<dbReference type="PANTHER" id="PTHR22913:SF12">
    <property type="entry name" value="MANNURONAN SYNTHASE"/>
    <property type="match status" value="1"/>
</dbReference>
<evidence type="ECO:0000259" key="17">
    <source>
        <dbReference type="Pfam" id="PF00535"/>
    </source>
</evidence>
<evidence type="ECO:0000256" key="15">
    <source>
        <dbReference type="SAM" id="MobiDB-lite"/>
    </source>
</evidence>
<evidence type="ECO:0000256" key="10">
    <source>
        <dbReference type="ARBA" id="ARBA00040508"/>
    </source>
</evidence>
<comment type="similarity">
    <text evidence="3">Belongs to the NodC/HAS family.</text>
</comment>
<feature type="domain" description="Glycosyltransferase 2-like" evidence="17">
    <location>
        <begin position="50"/>
        <end position="215"/>
    </location>
</feature>
<evidence type="ECO:0000256" key="14">
    <source>
        <dbReference type="ARBA" id="ARBA00048168"/>
    </source>
</evidence>
<dbReference type="Pfam" id="PF00535">
    <property type="entry name" value="Glycos_transf_2"/>
    <property type="match status" value="1"/>
</dbReference>
<dbReference type="EC" id="2.4.1.212" evidence="4"/>
<sequence>MNLHLSGYGTAVGCVLALKLLLSIPRPGRGRRTRRRGNARAGEQLTVHGVITVYNESPAMLRRCLESLLAQKRPLGSLTVVDDCSATRDAEQVIASLRPQFHAAGISINLIRFPENRGKRHGLAAGFADAPSADVYVCVDSDTVLDEWAVDELLAPFNHRRVTCVTGLVLAHNRSVNLLTRLIDMRYVNAFLGERVAYSRLGSVLCACGSLAAYRGWVARKYVDDFLNQRFLGKPATFGDDRRLTYYCLIEGRSLIQPAAVGWTDVPEKLGHYVRQQIRWGKSFFREGSLLAVRLKYIHRTFWWLNLLELATWVAFTSALLAALVVIAMHPAGWKVLAGYAGYICVMSWVRSLHYLRGAINIPFLDRIFTFACAPLYALLNLGLLLPLRLYSLATLNRTKWGTRENGAEITKAEDTPHEVPNAAYADVEVGAQAESFRDYEHVPASVEALEPTSPVLSYQSHSGHAPAPFHADPFPPYDPYAPAASHAGPYQQGYGASSLIPSQPGPDQSWNGYERDAAVYGTGPEAAQQAAYHSDFQTDTVQRGQAAVVEPTAIWPVSGPQTP</sequence>
<feature type="transmembrane region" description="Helical" evidence="16">
    <location>
        <begin position="336"/>
        <end position="356"/>
    </location>
</feature>
<keyword evidence="5" id="KW-1003">Cell membrane</keyword>
<comment type="subcellular location">
    <subcellularLocation>
        <location evidence="1">Cell membrane</location>
    </subcellularLocation>
</comment>
<evidence type="ECO:0000256" key="12">
    <source>
        <dbReference type="ARBA" id="ARBA00043237"/>
    </source>
</evidence>
<evidence type="ECO:0000256" key="3">
    <source>
        <dbReference type="ARBA" id="ARBA00006782"/>
    </source>
</evidence>
<dbReference type="Gene3D" id="3.90.550.10">
    <property type="entry name" value="Spore Coat Polysaccharide Biosynthesis Protein SpsA, Chain A"/>
    <property type="match status" value="1"/>
</dbReference>
<keyword evidence="16" id="KW-0812">Transmembrane</keyword>
<accession>A0ABP6M8G9</accession>
<gene>
    <name evidence="18" type="ORF">GCM10010448_70950</name>
</gene>